<dbReference type="InterPro" id="IPR036010">
    <property type="entry name" value="2Fe-2S_ferredoxin-like_sf"/>
</dbReference>
<dbReference type="PROSITE" id="PS51085">
    <property type="entry name" value="2FE2S_FER_2"/>
    <property type="match status" value="1"/>
</dbReference>
<accession>A0A4D6Y0Z5</accession>
<dbReference type="InterPro" id="IPR006963">
    <property type="entry name" value="Mopterin_OxRdtase_4Fe-4S_dom"/>
</dbReference>
<dbReference type="GO" id="GO:0048038">
    <property type="term" value="F:quinone binding"/>
    <property type="evidence" value="ECO:0007669"/>
    <property type="project" value="UniProtKB-UniRule"/>
</dbReference>
<feature type="domain" description="4Fe-4S His(Cys)3-ligated-type" evidence="17">
    <location>
        <begin position="83"/>
        <end position="122"/>
    </location>
</feature>
<keyword evidence="4 14" id="KW-0001">2Fe-2S</keyword>
<keyword evidence="6 14" id="KW-0479">Metal-binding</keyword>
<evidence type="ECO:0000256" key="8">
    <source>
        <dbReference type="ARBA" id="ARBA00023004"/>
    </source>
</evidence>
<dbReference type="PROSITE" id="PS00641">
    <property type="entry name" value="COMPLEX1_75K_1"/>
    <property type="match status" value="1"/>
</dbReference>
<dbReference type="SMART" id="SM00926">
    <property type="entry name" value="Molybdop_Fe4S4"/>
    <property type="match status" value="1"/>
</dbReference>
<evidence type="ECO:0000256" key="5">
    <source>
        <dbReference type="ARBA" id="ARBA00022719"/>
    </source>
</evidence>
<evidence type="ECO:0000256" key="3">
    <source>
        <dbReference type="ARBA" id="ARBA00022485"/>
    </source>
</evidence>
<dbReference type="InterPro" id="IPR000283">
    <property type="entry name" value="NADH_UbQ_OxRdtase_75kDa_su_CS"/>
</dbReference>
<dbReference type="InterPro" id="IPR019574">
    <property type="entry name" value="NADH_UbQ_OxRdtase_Gsu_4Fe4S-bd"/>
</dbReference>
<dbReference type="Pfam" id="PF04879">
    <property type="entry name" value="Molybdop_Fe4S4"/>
    <property type="match status" value="1"/>
</dbReference>
<dbReference type="OrthoDB" id="9810782at2"/>
<evidence type="ECO:0000256" key="6">
    <source>
        <dbReference type="ARBA" id="ARBA00022723"/>
    </source>
</evidence>
<dbReference type="InterPro" id="IPR054351">
    <property type="entry name" value="NADH_UbQ_OxRdtase_ferredoxin"/>
</dbReference>
<dbReference type="GO" id="GO:0003954">
    <property type="term" value="F:NADH dehydrogenase activity"/>
    <property type="evidence" value="ECO:0007669"/>
    <property type="project" value="TreeGrafter"/>
</dbReference>
<dbReference type="PROSITE" id="PS00643">
    <property type="entry name" value="COMPLEX1_75K_3"/>
    <property type="match status" value="1"/>
</dbReference>
<dbReference type="FunFam" id="3.10.20.740:FF:000002">
    <property type="entry name" value="NADH-quinone oxidoreductase"/>
    <property type="match status" value="1"/>
</dbReference>
<dbReference type="GO" id="GO:0016020">
    <property type="term" value="C:membrane"/>
    <property type="evidence" value="ECO:0007669"/>
    <property type="project" value="InterPro"/>
</dbReference>
<dbReference type="GO" id="GO:0042773">
    <property type="term" value="P:ATP synthesis coupled electron transport"/>
    <property type="evidence" value="ECO:0007669"/>
    <property type="project" value="InterPro"/>
</dbReference>
<evidence type="ECO:0000256" key="9">
    <source>
        <dbReference type="ARBA" id="ARBA00023014"/>
    </source>
</evidence>
<dbReference type="Pfam" id="PF10588">
    <property type="entry name" value="NADH-G_4Fe-4S_3"/>
    <property type="match status" value="1"/>
</dbReference>
<dbReference type="Pfam" id="PF13510">
    <property type="entry name" value="Fer2_4"/>
    <property type="match status" value="1"/>
</dbReference>
<evidence type="ECO:0000256" key="7">
    <source>
        <dbReference type="ARBA" id="ARBA00022967"/>
    </source>
</evidence>
<dbReference type="GO" id="GO:0051539">
    <property type="term" value="F:4 iron, 4 sulfur cluster binding"/>
    <property type="evidence" value="ECO:0007669"/>
    <property type="project" value="UniProtKB-KW"/>
</dbReference>
<keyword evidence="3 14" id="KW-0004">4Fe-4S</keyword>
<evidence type="ECO:0000256" key="12">
    <source>
        <dbReference type="ARBA" id="ARBA00026021"/>
    </source>
</evidence>
<dbReference type="InterPro" id="IPR010228">
    <property type="entry name" value="NADH_UbQ_OxRdtase_Gsu"/>
</dbReference>
<dbReference type="InterPro" id="IPR001041">
    <property type="entry name" value="2Fe-2S_ferredoxin-type"/>
</dbReference>
<evidence type="ECO:0000256" key="2">
    <source>
        <dbReference type="ARBA" id="ARBA00005404"/>
    </source>
</evidence>
<evidence type="ECO:0000256" key="10">
    <source>
        <dbReference type="ARBA" id="ARBA00023027"/>
    </source>
</evidence>
<comment type="function">
    <text evidence="11 14">NDH-1 shuttles electrons from NADH, via FMN and iron-sulfur (Fe-S) centers, to quinones in the respiratory chain. Couples the redox reaction to proton translocation (for every two electrons transferred, four hydrogen ions are translocated across the cytoplasmic membrane), and thus conserves the redox energy in a proton gradient.</text>
</comment>
<proteinExistence type="inferred from homology"/>
<evidence type="ECO:0000256" key="11">
    <source>
        <dbReference type="ARBA" id="ARBA00025189"/>
    </source>
</evidence>
<dbReference type="NCBIfam" id="TIGR01973">
    <property type="entry name" value="NuoG"/>
    <property type="match status" value="1"/>
</dbReference>
<dbReference type="SUPFAM" id="SSF54292">
    <property type="entry name" value="2Fe-2S ferredoxin-like"/>
    <property type="match status" value="1"/>
</dbReference>
<evidence type="ECO:0000256" key="1">
    <source>
        <dbReference type="ARBA" id="ARBA00001966"/>
    </source>
</evidence>
<dbReference type="EC" id="7.1.1.-" evidence="14"/>
<dbReference type="SUPFAM" id="SSF54862">
    <property type="entry name" value="4Fe-4S ferredoxins"/>
    <property type="match status" value="1"/>
</dbReference>
<comment type="cofactor">
    <cofactor evidence="14">
        <name>[2Fe-2S] cluster</name>
        <dbReference type="ChEBI" id="CHEBI:190135"/>
    </cofactor>
    <text evidence="14">Binds 1 [2Fe-2S] cluster per subunit.</text>
</comment>
<dbReference type="AlphaFoldDB" id="A0A4D6Y0Z5"/>
<comment type="subunit">
    <text evidence="12">Composed of 13 different subunits. Subunits NuoCD, E, F, and G constitute the peripheral sector of the complex.</text>
</comment>
<comment type="cofactor">
    <cofactor evidence="1 14">
        <name>[4Fe-4S] cluster</name>
        <dbReference type="ChEBI" id="CHEBI:49883"/>
    </cofactor>
</comment>
<dbReference type="Pfam" id="PF22117">
    <property type="entry name" value="Fer4_Nqo3"/>
    <property type="match status" value="1"/>
</dbReference>
<keyword evidence="5 14" id="KW-0874">Quinone</keyword>
<evidence type="ECO:0000256" key="13">
    <source>
        <dbReference type="ARBA" id="ARBA00047712"/>
    </source>
</evidence>
<evidence type="ECO:0000259" key="16">
    <source>
        <dbReference type="PROSITE" id="PS51669"/>
    </source>
</evidence>
<dbReference type="RefSeq" id="WP_158336382.1">
    <property type="nucleotide sequence ID" value="NZ_CP033004.1"/>
</dbReference>
<dbReference type="Gene3D" id="3.10.20.740">
    <property type="match status" value="1"/>
</dbReference>
<dbReference type="Proteomes" id="UP000298566">
    <property type="component" value="Chromosome"/>
</dbReference>
<keyword evidence="9 14" id="KW-0411">Iron-sulfur</keyword>
<dbReference type="CDD" id="cd02771">
    <property type="entry name" value="MopB_NDH-1_NuoG2-N7"/>
    <property type="match status" value="1"/>
</dbReference>
<evidence type="ECO:0000259" key="15">
    <source>
        <dbReference type="PROSITE" id="PS51085"/>
    </source>
</evidence>
<dbReference type="GO" id="GO:0051537">
    <property type="term" value="F:2 iron, 2 sulfur cluster binding"/>
    <property type="evidence" value="ECO:0007669"/>
    <property type="project" value="UniProtKB-UniRule"/>
</dbReference>
<name>A0A4D6Y0Z5_BUCMH</name>
<dbReference type="PROSITE" id="PS00642">
    <property type="entry name" value="COMPLEX1_75K_2"/>
    <property type="match status" value="1"/>
</dbReference>
<comment type="similarity">
    <text evidence="2 14">Belongs to the complex I 75 kDa subunit family.</text>
</comment>
<dbReference type="Gene3D" id="3.40.50.740">
    <property type="match status" value="1"/>
</dbReference>
<keyword evidence="7 14" id="KW-1278">Translocase</keyword>
<dbReference type="SUPFAM" id="SSF53706">
    <property type="entry name" value="Formate dehydrogenase/DMSO reductase, domains 1-3"/>
    <property type="match status" value="1"/>
</dbReference>
<evidence type="ECO:0000313" key="18">
    <source>
        <dbReference type="EMBL" id="QCI23186.1"/>
    </source>
</evidence>
<dbReference type="InterPro" id="IPR050123">
    <property type="entry name" value="Prok_molybdopt-oxidoreductase"/>
</dbReference>
<dbReference type="EMBL" id="CP033004">
    <property type="protein sequence ID" value="QCI23186.1"/>
    <property type="molecule type" value="Genomic_DNA"/>
</dbReference>
<protein>
    <recommendedName>
        <fullName evidence="14">NADH-quinone oxidoreductase</fullName>
        <ecNumber evidence="14">7.1.1.-</ecNumber>
    </recommendedName>
</protein>
<dbReference type="GO" id="GO:0008137">
    <property type="term" value="F:NADH dehydrogenase (ubiquinone) activity"/>
    <property type="evidence" value="ECO:0007669"/>
    <property type="project" value="UniProtKB-UniRule"/>
</dbReference>
<sequence length="909" mass="104037">MTIIFINNKKYDVNESDNLLHICLSLGFDIPYFCWHPALGSVGACRQCIVKQYHSFEDKIGRLVVSCMTSIVEGLIISTDDHESKDFRKSVTELLMTNHPHDCPVCEEGGSCHLQDMTVMNKHYIRRYRFKKRTHNNQYLGSFIGHEMNRCISCYRCVRYYKDYSDGIDFGVYGISNNVYFGRLEEGPLDSEFSGNLIDVCPTGVFTDKIQSEKYTRKWDLQYAPSICQHCCIGCNITAGEKYGEICKIENRYHGSINRYFLCDLGRFSYSYSNLQDRPRYSVVRFKNEEKVLESVDSSIELITKRLVSVSKVLGIGSSRASLESNYALQNLVGIEHFSVGMLQNEWDCVILIIKILKNSGIYTPTLREIEEYDTILILGEDITQTSPMIALSVRQAVKGKSRSIALSKNIPKWHTLAIKNVSQKIRNKLFIINTHSTKLDDISEASYFCSINNQVKLSFEIAHKIDRNFSNVSNLSENEIIIVEKIVYALLSSKNPLIISGSHSNSIELIQAAHNIAKALKNIKKRVGLVLLTSASNSLGVGLLEGISLERAMNSILEKKYDSLIILENDLYRYFPKSKVKQVFNNVKNILVIDHINTNTMKKAHIALPVTNSFESSGTVVNYESRAQRFFQVYDPNFYGNNWHILDSWMWLHRIDCTLRKKHQMWYRLDDVVHSIFSDNLNFKQLRIIAPDSSFKVFGQKLARSPHRCSGRTSVRSNIDVHEISQPEDKNSMFSFSMEGCQQSYKHSSYIPFAWVPGWNSIQAWNKFQKNINGELYCGDSGKRLCLYDSNKSMPWFDNTLVGIFHKNYSIFPYYLLFGSEQLSQLSPVIKRNTLKDAIGMISKQDADCLSVQSGSTMEFSYFDTKFVIKVKVSSEIESGQLGLLLGYLDIPLFLSRRMVVNLRKITV</sequence>
<keyword evidence="18" id="KW-0560">Oxidoreductase</keyword>
<evidence type="ECO:0000259" key="17">
    <source>
        <dbReference type="PROSITE" id="PS51839"/>
    </source>
</evidence>
<keyword evidence="10 14" id="KW-0520">NAD</keyword>
<dbReference type="Gene3D" id="3.30.200.210">
    <property type="match status" value="1"/>
</dbReference>
<reference evidence="18 19" key="1">
    <citation type="submission" date="2018-10" db="EMBL/GenBank/DDBJ databases">
        <title>Comparative functional genomics of the obligate endosymbiont Buchnera aphidicola.</title>
        <authorList>
            <person name="Chong R.A."/>
        </authorList>
    </citation>
    <scope>NUCLEOTIDE SEQUENCE [LARGE SCALE GENOMIC DNA]</scope>
    <source>
        <strain evidence="18 19">Mrh</strain>
    </source>
</reference>
<comment type="catalytic activity">
    <reaction evidence="13 14">
        <text>a quinone + NADH + 5 H(+)(in) = a quinol + NAD(+) + 4 H(+)(out)</text>
        <dbReference type="Rhea" id="RHEA:57888"/>
        <dbReference type="ChEBI" id="CHEBI:15378"/>
        <dbReference type="ChEBI" id="CHEBI:24646"/>
        <dbReference type="ChEBI" id="CHEBI:57540"/>
        <dbReference type="ChEBI" id="CHEBI:57945"/>
        <dbReference type="ChEBI" id="CHEBI:132124"/>
    </reaction>
</comment>
<dbReference type="GO" id="GO:0046872">
    <property type="term" value="F:metal ion binding"/>
    <property type="evidence" value="ECO:0007669"/>
    <property type="project" value="UniProtKB-UniRule"/>
</dbReference>
<dbReference type="InterPro" id="IPR006656">
    <property type="entry name" value="Mopterin_OxRdtase"/>
</dbReference>
<dbReference type="PROSITE" id="PS51669">
    <property type="entry name" value="4FE4S_MOW_BIS_MGD"/>
    <property type="match status" value="1"/>
</dbReference>
<dbReference type="PANTHER" id="PTHR43105:SF10">
    <property type="entry name" value="NADH-QUINONE OXIDOREDUCTASE SUBUNIT G"/>
    <property type="match status" value="1"/>
</dbReference>
<dbReference type="CDD" id="cd00207">
    <property type="entry name" value="fer2"/>
    <property type="match status" value="1"/>
</dbReference>
<feature type="domain" description="2Fe-2S ferredoxin-type" evidence="15">
    <location>
        <begin position="1"/>
        <end position="83"/>
    </location>
</feature>
<evidence type="ECO:0000256" key="14">
    <source>
        <dbReference type="RuleBase" id="RU003525"/>
    </source>
</evidence>
<keyword evidence="8 14" id="KW-0408">Iron</keyword>
<dbReference type="PANTHER" id="PTHR43105">
    <property type="entry name" value="RESPIRATORY NITRATE REDUCTASE"/>
    <property type="match status" value="1"/>
</dbReference>
<evidence type="ECO:0000256" key="4">
    <source>
        <dbReference type="ARBA" id="ARBA00022714"/>
    </source>
</evidence>
<feature type="domain" description="4Fe-4S Mo/W bis-MGD-type" evidence="16">
    <location>
        <begin position="221"/>
        <end position="277"/>
    </location>
</feature>
<dbReference type="Pfam" id="PF00384">
    <property type="entry name" value="Molybdopterin"/>
    <property type="match status" value="1"/>
</dbReference>
<dbReference type="SMART" id="SM00929">
    <property type="entry name" value="NADH-G_4Fe-4S_3"/>
    <property type="match status" value="1"/>
</dbReference>
<gene>
    <name evidence="18" type="primary">nuoG</name>
    <name evidence="18" type="ORF">D9V73_00755</name>
</gene>
<dbReference type="PROSITE" id="PS51839">
    <property type="entry name" value="4FE4S_HC3"/>
    <property type="match status" value="1"/>
</dbReference>
<evidence type="ECO:0000313" key="19">
    <source>
        <dbReference type="Proteomes" id="UP000298566"/>
    </source>
</evidence>
<organism evidence="18 19">
    <name type="scientific">Buchnera aphidicola subsp. Melaphis rhois</name>
    <dbReference type="NCBI Taxonomy" id="118103"/>
    <lineage>
        <taxon>Bacteria</taxon>
        <taxon>Pseudomonadati</taxon>
        <taxon>Pseudomonadota</taxon>
        <taxon>Gammaproteobacteria</taxon>
        <taxon>Enterobacterales</taxon>
        <taxon>Erwiniaceae</taxon>
        <taxon>Buchnera</taxon>
    </lineage>
</organism>